<comment type="caution">
    <text evidence="2">The sequence shown here is derived from an EMBL/GenBank/DDBJ whole genome shotgun (WGS) entry which is preliminary data.</text>
</comment>
<gene>
    <name evidence="2" type="ORF">TARUN_4531</name>
</gene>
<accession>A0A395NPC7</accession>
<dbReference type="SUPFAM" id="SSF81383">
    <property type="entry name" value="F-box domain"/>
    <property type="match status" value="1"/>
</dbReference>
<dbReference type="InterPro" id="IPR036047">
    <property type="entry name" value="F-box-like_dom_sf"/>
</dbReference>
<reference evidence="2 3" key="1">
    <citation type="journal article" date="2018" name="PLoS Pathog.">
        <title>Evolution of structural diversity of trichothecenes, a family of toxins produced by plant pathogenic and entomopathogenic fungi.</title>
        <authorList>
            <person name="Proctor R.H."/>
            <person name="McCormick S.P."/>
            <person name="Kim H.S."/>
            <person name="Cardoza R.E."/>
            <person name="Stanley A.M."/>
            <person name="Lindo L."/>
            <person name="Kelly A."/>
            <person name="Brown D.W."/>
            <person name="Lee T."/>
            <person name="Vaughan M.M."/>
            <person name="Alexander N.J."/>
            <person name="Busman M."/>
            <person name="Gutierrez S."/>
        </authorList>
    </citation>
    <scope>NUCLEOTIDE SEQUENCE [LARGE SCALE GENOMIC DNA]</scope>
    <source>
        <strain evidence="2 3">IBT 40837</strain>
    </source>
</reference>
<dbReference type="Proteomes" id="UP000266272">
    <property type="component" value="Unassembled WGS sequence"/>
</dbReference>
<sequence length="468" mass="53787">MTALLDCPTEIMHSILECLPAANLCALCLVSQGLHKVAEPLLYARIELIWREAQPPPIISLIQSIQRRPQLADYIRDLTFHAPFRSYPSGESVIEDPDGFHSSHLPPRISVDSSELGSLIATIQDIDTPFRDLWIHELRNGTMDAFVMLLLSLAPILTHLRLTGVFARGNRLLGMMLRASLCQTSYCKLPRFQYLKEVDFDPQLDPCRDRRTKNTPDVLPLFYLPVVRSILVEVDNTGLFAWPTYTSNPSNLTSLDLRILREGHLGRILATTGNLKTLKWQWGYEPNLRNKFNSNVINLDQIVIDLSLVQGTLENLHLSGTVHLKHHGYPALEIKGSLRALKNFEKLQVFEVPQLFLIGFSLDDNLGNLEDLMPQNVHHLTINDDIIWVKENVWQDRDLFMMLRHWWENLTIYTPSFHSFELSLLYSDDQWGFGIRSELTVLCAQLGIRLEMFKREEDLDQRCNVDKQ</sequence>
<evidence type="ECO:0000313" key="2">
    <source>
        <dbReference type="EMBL" id="RFU77697.1"/>
    </source>
</evidence>
<dbReference type="OrthoDB" id="4191831at2759"/>
<dbReference type="AlphaFoldDB" id="A0A395NPC7"/>
<protein>
    <recommendedName>
        <fullName evidence="1">F-box domain-containing protein</fullName>
    </recommendedName>
</protein>
<evidence type="ECO:0000313" key="3">
    <source>
        <dbReference type="Proteomes" id="UP000266272"/>
    </source>
</evidence>
<feature type="domain" description="F-box" evidence="1">
    <location>
        <begin position="1"/>
        <end position="53"/>
    </location>
</feature>
<organism evidence="2 3">
    <name type="scientific">Trichoderma arundinaceum</name>
    <dbReference type="NCBI Taxonomy" id="490622"/>
    <lineage>
        <taxon>Eukaryota</taxon>
        <taxon>Fungi</taxon>
        <taxon>Dikarya</taxon>
        <taxon>Ascomycota</taxon>
        <taxon>Pezizomycotina</taxon>
        <taxon>Sordariomycetes</taxon>
        <taxon>Hypocreomycetidae</taxon>
        <taxon>Hypocreales</taxon>
        <taxon>Hypocreaceae</taxon>
        <taxon>Trichoderma</taxon>
    </lineage>
</organism>
<dbReference type="EMBL" id="PXOA01000256">
    <property type="protein sequence ID" value="RFU77697.1"/>
    <property type="molecule type" value="Genomic_DNA"/>
</dbReference>
<dbReference type="InterPro" id="IPR001810">
    <property type="entry name" value="F-box_dom"/>
</dbReference>
<dbReference type="PROSITE" id="PS50181">
    <property type="entry name" value="FBOX"/>
    <property type="match status" value="1"/>
</dbReference>
<evidence type="ECO:0000259" key="1">
    <source>
        <dbReference type="PROSITE" id="PS50181"/>
    </source>
</evidence>
<name>A0A395NPC7_TRIAR</name>
<keyword evidence="3" id="KW-1185">Reference proteome</keyword>
<proteinExistence type="predicted"/>
<dbReference type="Pfam" id="PF12937">
    <property type="entry name" value="F-box-like"/>
    <property type="match status" value="1"/>
</dbReference>